<dbReference type="EMBL" id="LT554871">
    <property type="protein sequence ID" value="SAM07993.1"/>
    <property type="molecule type" value="Genomic_DNA"/>
</dbReference>
<protein>
    <recommendedName>
        <fullName evidence="7">Protein-serine/threonine kinase</fullName>
        <ecNumber evidence="7">2.7.11.-</ecNumber>
    </recommendedName>
</protein>
<keyword evidence="4 7" id="KW-0418">Kinase</keyword>
<evidence type="ECO:0000256" key="3">
    <source>
        <dbReference type="ARBA" id="ARBA00022741"/>
    </source>
</evidence>
<evidence type="ECO:0000256" key="1">
    <source>
        <dbReference type="ARBA" id="ARBA00006155"/>
    </source>
</evidence>
<evidence type="ECO:0000256" key="5">
    <source>
        <dbReference type="ARBA" id="ARBA00022840"/>
    </source>
</evidence>
<reference evidence="11" key="1">
    <citation type="submission" date="2016-04" db="EMBL/GenBank/DDBJ databases">
        <authorList>
            <person name="Evans L.H."/>
            <person name="Alamgir A."/>
            <person name="Owens N."/>
            <person name="Weber N.D."/>
            <person name="Virtaneva K."/>
            <person name="Barbian K."/>
            <person name="Babar A."/>
            <person name="Rosenke K."/>
        </authorList>
    </citation>
    <scope>NUCLEOTIDE SEQUENCE [LARGE SCALE GENOMIC DNA]</scope>
    <source>
        <strain evidence="11">CBS 101.48</strain>
    </source>
</reference>
<evidence type="ECO:0000313" key="11">
    <source>
        <dbReference type="EMBL" id="SAM07993.1"/>
    </source>
</evidence>
<evidence type="ECO:0000313" key="12">
    <source>
        <dbReference type="Proteomes" id="UP000078561"/>
    </source>
</evidence>
<evidence type="ECO:0000259" key="10">
    <source>
        <dbReference type="Pfam" id="PF10436"/>
    </source>
</evidence>
<keyword evidence="6 7" id="KW-0496">Mitochondrion</keyword>
<dbReference type="STRING" id="4829.A0A163KHH1"/>
<comment type="similarity">
    <text evidence="1 7">Belongs to the PDK/BCKDK protein kinase family.</text>
</comment>
<keyword evidence="3 7" id="KW-0547">Nucleotide-binding</keyword>
<accession>A0A163KHH1</accession>
<evidence type="ECO:0000256" key="7">
    <source>
        <dbReference type="RuleBase" id="RU366032"/>
    </source>
</evidence>
<evidence type="ECO:0000256" key="8">
    <source>
        <dbReference type="SAM" id="MobiDB-lite"/>
    </source>
</evidence>
<organism evidence="11">
    <name type="scientific">Absidia glauca</name>
    <name type="common">Pin mould</name>
    <dbReference type="NCBI Taxonomy" id="4829"/>
    <lineage>
        <taxon>Eukaryota</taxon>
        <taxon>Fungi</taxon>
        <taxon>Fungi incertae sedis</taxon>
        <taxon>Mucoromycota</taxon>
        <taxon>Mucoromycotina</taxon>
        <taxon>Mucoromycetes</taxon>
        <taxon>Mucorales</taxon>
        <taxon>Cunninghamellaceae</taxon>
        <taxon>Absidia</taxon>
    </lineage>
</organism>
<dbReference type="GO" id="GO:0005524">
    <property type="term" value="F:ATP binding"/>
    <property type="evidence" value="ECO:0007669"/>
    <property type="project" value="UniProtKB-UniRule"/>
</dbReference>
<dbReference type="SUPFAM" id="SSF69012">
    <property type="entry name" value="alpha-ketoacid dehydrogenase kinase, N-terminal domain"/>
    <property type="match status" value="1"/>
</dbReference>
<sequence>MLSRIGNQCQRRALLWRQHLKSPRHVHQHRSFTMTTRITSASLTPASAEPRSAKPPASTKTDSPHHFYQNKVLEPYLRQTIHANTLRQYITFGRQMTNDRLIKSANWVRHELMIRLAHRIRDFQQLPFIVGTNPNIEWAYRLYWGAFEALRTTATIKTTEDNAAFCALLEDLLEDGQEVVPQMILGISECASHYQPQDRVLDHFLNRMMQAGISRRLLAEQHVALTKSCSGSVSDRQALDSMAHRYSDVDHPQTKSKYGNQIGVFNTECSARAILDHIQLLLANKHSSTHLPPVDIQIYEHDDITLAYIPDQLEQILYELMHNATQYTLLRYKDHHTDLPPIRVTVSANKTDVFFRVSDQAGGILLSKYERLWSCQERANHGDFADLQHIPKMPVTLAERLKRQQTINDDTQPGKITTADHPEIRGLGIGLIMSRVYAEYWGGELQVISMDGYGTDAYVRIPRNGSTAENLGIINTPLMEQTHGRHHHLALKKNPVIHQTVPADKPTSRMIMHSDIFHNQKGWLPSTVVPS</sequence>
<dbReference type="InterPro" id="IPR018955">
    <property type="entry name" value="BCDHK/PDK_N"/>
</dbReference>
<dbReference type="Pfam" id="PF02518">
    <property type="entry name" value="HATPase_c"/>
    <property type="match status" value="1"/>
</dbReference>
<proteinExistence type="inferred from homology"/>
<dbReference type="GO" id="GO:0005759">
    <property type="term" value="C:mitochondrial matrix"/>
    <property type="evidence" value="ECO:0007669"/>
    <property type="project" value="UniProtKB-SubCell"/>
</dbReference>
<feature type="domain" description="Branched-chain alpha-ketoacid dehydrogenase kinase/Pyruvate dehydrogenase kinase N-terminal" evidence="10">
    <location>
        <begin position="85"/>
        <end position="231"/>
    </location>
</feature>
<keyword evidence="12" id="KW-1185">Reference proteome</keyword>
<dbReference type="InterPro" id="IPR036890">
    <property type="entry name" value="HATPase_C_sf"/>
</dbReference>
<comment type="subcellular location">
    <subcellularLocation>
        <location evidence="7">Mitochondrion matrix</location>
    </subcellularLocation>
</comment>
<feature type="domain" description="Histidine kinase/HSP90-like ATPase" evidence="9">
    <location>
        <begin position="310"/>
        <end position="463"/>
    </location>
</feature>
<dbReference type="SUPFAM" id="SSF55874">
    <property type="entry name" value="ATPase domain of HSP90 chaperone/DNA topoisomerase II/histidine kinase"/>
    <property type="match status" value="1"/>
</dbReference>
<keyword evidence="5 7" id="KW-0067">ATP-binding</keyword>
<evidence type="ECO:0000256" key="4">
    <source>
        <dbReference type="ARBA" id="ARBA00022777"/>
    </source>
</evidence>
<keyword evidence="2 7" id="KW-0808">Transferase</keyword>
<dbReference type="GO" id="GO:0010906">
    <property type="term" value="P:regulation of glucose metabolic process"/>
    <property type="evidence" value="ECO:0007669"/>
    <property type="project" value="TreeGrafter"/>
</dbReference>
<evidence type="ECO:0000259" key="9">
    <source>
        <dbReference type="Pfam" id="PF02518"/>
    </source>
</evidence>
<dbReference type="GO" id="GO:0004740">
    <property type="term" value="F:pyruvate dehydrogenase (acetyl-transferring) kinase activity"/>
    <property type="evidence" value="ECO:0007669"/>
    <property type="project" value="TreeGrafter"/>
</dbReference>
<dbReference type="InterPro" id="IPR003594">
    <property type="entry name" value="HATPase_dom"/>
</dbReference>
<gene>
    <name evidence="11" type="primary">ABSGL_13651.1 scaffold 14267</name>
</gene>
<dbReference type="InterPro" id="IPR036784">
    <property type="entry name" value="AK/P_DHK_N_sf"/>
</dbReference>
<dbReference type="OrthoDB" id="407390at2759"/>
<dbReference type="InParanoid" id="A0A163KHH1"/>
<dbReference type="EC" id="2.7.11.-" evidence="7"/>
<dbReference type="PANTHER" id="PTHR11947:SF25">
    <property type="entry name" value="[PYRUVATE DEHYDROGENASE (ACETYL-TRANSFERRING)] KINASE 2, MITOCHONDRIAL"/>
    <property type="match status" value="1"/>
</dbReference>
<evidence type="ECO:0000256" key="2">
    <source>
        <dbReference type="ARBA" id="ARBA00022679"/>
    </source>
</evidence>
<dbReference type="Proteomes" id="UP000078561">
    <property type="component" value="Unassembled WGS sequence"/>
</dbReference>
<dbReference type="PANTHER" id="PTHR11947">
    <property type="entry name" value="PYRUVATE DEHYDROGENASE KINASE"/>
    <property type="match status" value="1"/>
</dbReference>
<dbReference type="InterPro" id="IPR039028">
    <property type="entry name" value="BCKD/PDK"/>
</dbReference>
<dbReference type="Gene3D" id="3.30.565.10">
    <property type="entry name" value="Histidine kinase-like ATPase, C-terminal domain"/>
    <property type="match status" value="1"/>
</dbReference>
<name>A0A163KHH1_ABSGL</name>
<feature type="region of interest" description="Disordered" evidence="8">
    <location>
        <begin position="38"/>
        <end position="65"/>
    </location>
</feature>
<dbReference type="AlphaFoldDB" id="A0A163KHH1"/>
<dbReference type="Pfam" id="PF10436">
    <property type="entry name" value="BCDHK_Adom3"/>
    <property type="match status" value="1"/>
</dbReference>
<dbReference type="Gene3D" id="1.20.140.20">
    <property type="entry name" value="Alpha-ketoacid/pyruvate dehydrogenase kinase, N-terminal domain"/>
    <property type="match status" value="1"/>
</dbReference>
<evidence type="ECO:0000256" key="6">
    <source>
        <dbReference type="ARBA" id="ARBA00023128"/>
    </source>
</evidence>